<dbReference type="SUPFAM" id="SSF51569">
    <property type="entry name" value="Aldolase"/>
    <property type="match status" value="1"/>
</dbReference>
<dbReference type="PANTHER" id="PTHR10277:SF9">
    <property type="entry name" value="2-ISOPROPYLMALATE SYNTHASE 1, CHLOROPLASTIC-RELATED"/>
    <property type="match status" value="1"/>
</dbReference>
<keyword evidence="13" id="KW-0012">Acyltransferase</keyword>
<gene>
    <name evidence="11" type="primary">leuA</name>
    <name evidence="13" type="ORF">H8790_11310</name>
</gene>
<evidence type="ECO:0000256" key="10">
    <source>
        <dbReference type="ARBA" id="ARBA00023304"/>
    </source>
</evidence>
<dbReference type="UniPathway" id="UPA00048">
    <property type="reaction ID" value="UER00070"/>
</dbReference>
<dbReference type="InterPro" id="IPR000891">
    <property type="entry name" value="PYR_CT"/>
</dbReference>
<evidence type="ECO:0000256" key="3">
    <source>
        <dbReference type="ARBA" id="ARBA00012973"/>
    </source>
</evidence>
<proteinExistence type="inferred from homology"/>
<dbReference type="SUPFAM" id="SSF110921">
    <property type="entry name" value="2-isopropylmalate synthase LeuA, allosteric (dimerisation) domain"/>
    <property type="match status" value="1"/>
</dbReference>
<evidence type="ECO:0000256" key="4">
    <source>
        <dbReference type="ARBA" id="ARBA00018198"/>
    </source>
</evidence>
<dbReference type="Proteomes" id="UP000515960">
    <property type="component" value="Chromosome"/>
</dbReference>
<evidence type="ECO:0000256" key="11">
    <source>
        <dbReference type="HAMAP-Rule" id="MF_01025"/>
    </source>
</evidence>
<evidence type="ECO:0000313" key="13">
    <source>
        <dbReference type="EMBL" id="QNL44022.1"/>
    </source>
</evidence>
<comment type="subunit">
    <text evidence="11">Homodimer.</text>
</comment>
<dbReference type="FunFam" id="3.20.20.70:FF:000010">
    <property type="entry name" value="2-isopropylmalate synthase"/>
    <property type="match status" value="1"/>
</dbReference>
<protein>
    <recommendedName>
        <fullName evidence="4 11">2-isopropylmalate synthase</fullName>
        <ecNumber evidence="3 11">2.3.3.13</ecNumber>
    </recommendedName>
    <alternativeName>
        <fullName evidence="11">Alpha-IPM synthase</fullName>
    </alternativeName>
    <alternativeName>
        <fullName evidence="11">Alpha-isopropylmalate synthase</fullName>
    </alternativeName>
</protein>
<feature type="binding site" evidence="11">
    <location>
        <position position="237"/>
    </location>
    <ligand>
        <name>Mn(2+)</name>
        <dbReference type="ChEBI" id="CHEBI:29035"/>
    </ligand>
</feature>
<dbReference type="InterPro" id="IPR005671">
    <property type="entry name" value="LeuA_bact_synth"/>
</dbReference>
<keyword evidence="11" id="KW-0963">Cytoplasm</keyword>
<evidence type="ECO:0000256" key="5">
    <source>
        <dbReference type="ARBA" id="ARBA00022430"/>
    </source>
</evidence>
<dbReference type="NCBIfam" id="TIGR00973">
    <property type="entry name" value="leuA_bact"/>
    <property type="match status" value="1"/>
</dbReference>
<evidence type="ECO:0000313" key="14">
    <source>
        <dbReference type="Proteomes" id="UP000515960"/>
    </source>
</evidence>
<dbReference type="CDD" id="cd07940">
    <property type="entry name" value="DRE_TIM_IPMS"/>
    <property type="match status" value="1"/>
</dbReference>
<dbReference type="GO" id="GO:0005737">
    <property type="term" value="C:cytoplasm"/>
    <property type="evidence" value="ECO:0007669"/>
    <property type="project" value="UniProtKB-UniRule"/>
</dbReference>
<reference evidence="13 14" key="1">
    <citation type="submission" date="2020-08" db="EMBL/GenBank/DDBJ databases">
        <authorList>
            <person name="Liu C."/>
            <person name="Sun Q."/>
        </authorList>
    </citation>
    <scope>NUCLEOTIDE SEQUENCE [LARGE SCALE GENOMIC DNA]</scope>
    <source>
        <strain evidence="13 14">NSJ-62</strain>
    </source>
</reference>
<dbReference type="PANTHER" id="PTHR10277">
    <property type="entry name" value="HOMOCITRATE SYNTHASE-RELATED"/>
    <property type="match status" value="1"/>
</dbReference>
<keyword evidence="5 11" id="KW-0432">Leucine biosynthesis</keyword>
<dbReference type="FunFam" id="1.10.238.260:FF:000001">
    <property type="entry name" value="2-isopropylmalate synthase"/>
    <property type="match status" value="1"/>
</dbReference>
<dbReference type="Gene3D" id="1.10.238.260">
    <property type="match status" value="1"/>
</dbReference>
<keyword evidence="9 11" id="KW-0464">Manganese</keyword>
<dbReference type="Gene3D" id="3.30.160.270">
    <property type="match status" value="1"/>
</dbReference>
<evidence type="ECO:0000256" key="8">
    <source>
        <dbReference type="ARBA" id="ARBA00022723"/>
    </source>
</evidence>
<organism evidence="13 14">
    <name type="scientific">Oscillibacter hominis</name>
    <dbReference type="NCBI Taxonomy" id="2763056"/>
    <lineage>
        <taxon>Bacteria</taxon>
        <taxon>Bacillati</taxon>
        <taxon>Bacillota</taxon>
        <taxon>Clostridia</taxon>
        <taxon>Eubacteriales</taxon>
        <taxon>Oscillospiraceae</taxon>
        <taxon>Oscillibacter</taxon>
    </lineage>
</organism>
<sequence length="501" mass="53964">MNKIKVFDTTLRDGEQSPGCSMNLSEKIEMARQLDALGVDIIEAGFAIASPMDFKSVQTIAEVVTNCKVASLARCTKGDIDAAWEAVKGAKYPRIHVFLATSDIHMEYKLRMTREQVLASIAENVAYAKSYCDDIEFSAEDASRSDPAFLAKAYSTAIAAGATVINVPDTVGYSTPQEMGELISYLKKHVEGVDQVDISVHCHDDLGMAVANTLACVQAGATQVECTVNGIGERAGNASLEEIVMALKTRQDFYQADTGVNTRQIYRSSKLLSNITGVSVAPSKSIVGANAFAHESGIHQHGVLANAQTYEIMKSTDVGIPQNTMVLGKHSGKHALREKLESMGYEVSDERLDEIFVRFKALADKKKTITSSDLEALVLNQRRVDNVTYDFVSHVVNTGLDVPNTACIKVKKDDETIEEVAIGTGPLDASFKAINHIVGMDVALSSFSLSAVTDGEDAIGEATVKLAYGDKTVTGRGLSTDIIESSIRAYINGINKIMGVQ</sequence>
<dbReference type="NCBIfam" id="NF002085">
    <property type="entry name" value="PRK00915.1-2"/>
    <property type="match status" value="1"/>
</dbReference>
<keyword evidence="7 11" id="KW-0808">Transferase</keyword>
<dbReference type="GO" id="GO:0003852">
    <property type="term" value="F:2-isopropylmalate synthase activity"/>
    <property type="evidence" value="ECO:0007669"/>
    <property type="project" value="UniProtKB-UniRule"/>
</dbReference>
<dbReference type="InterPro" id="IPR050073">
    <property type="entry name" value="2-IPM_HCS-like"/>
</dbReference>
<dbReference type="Gene3D" id="3.20.20.70">
    <property type="entry name" value="Aldolase class I"/>
    <property type="match status" value="1"/>
</dbReference>
<feature type="region of interest" description="Regulatory domain" evidence="11">
    <location>
        <begin position="390"/>
        <end position="501"/>
    </location>
</feature>
<dbReference type="PROSITE" id="PS50991">
    <property type="entry name" value="PYR_CT"/>
    <property type="match status" value="1"/>
</dbReference>
<accession>A0A7G9B391</accession>
<dbReference type="AlphaFoldDB" id="A0A7G9B391"/>
<dbReference type="SMART" id="SM00917">
    <property type="entry name" value="LeuA_dimer"/>
    <property type="match status" value="1"/>
</dbReference>
<feature type="binding site" evidence="11">
    <location>
        <position position="203"/>
    </location>
    <ligand>
        <name>Mn(2+)</name>
        <dbReference type="ChEBI" id="CHEBI:29035"/>
    </ligand>
</feature>
<dbReference type="InterPro" id="IPR002034">
    <property type="entry name" value="AIPM/Hcit_synth_CS"/>
</dbReference>
<dbReference type="GO" id="GO:0009098">
    <property type="term" value="P:L-leucine biosynthetic process"/>
    <property type="evidence" value="ECO:0007669"/>
    <property type="project" value="UniProtKB-UniRule"/>
</dbReference>
<comment type="catalytic activity">
    <reaction evidence="11">
        <text>3-methyl-2-oxobutanoate + acetyl-CoA + H2O = (2S)-2-isopropylmalate + CoA + H(+)</text>
        <dbReference type="Rhea" id="RHEA:21524"/>
        <dbReference type="ChEBI" id="CHEBI:1178"/>
        <dbReference type="ChEBI" id="CHEBI:11851"/>
        <dbReference type="ChEBI" id="CHEBI:15377"/>
        <dbReference type="ChEBI" id="CHEBI:15378"/>
        <dbReference type="ChEBI" id="CHEBI:57287"/>
        <dbReference type="ChEBI" id="CHEBI:57288"/>
        <dbReference type="EC" id="2.3.3.13"/>
    </reaction>
</comment>
<dbReference type="PROSITE" id="PS00816">
    <property type="entry name" value="AIPM_HOMOCIT_SYNTH_2"/>
    <property type="match status" value="1"/>
</dbReference>
<dbReference type="RefSeq" id="WP_187332602.1">
    <property type="nucleotide sequence ID" value="NZ_CP060490.1"/>
</dbReference>
<keyword evidence="8 11" id="KW-0479">Metal-binding</keyword>
<dbReference type="HAMAP" id="MF_01025">
    <property type="entry name" value="LeuA_type1"/>
    <property type="match status" value="1"/>
</dbReference>
<dbReference type="InterPro" id="IPR013785">
    <property type="entry name" value="Aldolase_TIM"/>
</dbReference>
<feature type="domain" description="Pyruvate carboxyltransferase" evidence="12">
    <location>
        <begin position="4"/>
        <end position="266"/>
    </location>
</feature>
<comment type="cofactor">
    <cofactor evidence="11">
        <name>Mn(2+)</name>
        <dbReference type="ChEBI" id="CHEBI:29035"/>
    </cofactor>
</comment>
<name>A0A7G9B391_9FIRM</name>
<comment type="similarity">
    <text evidence="2 11">Belongs to the alpha-IPM synthase/homocitrate synthase family. LeuA type 1 subfamily.</text>
</comment>
<dbReference type="Pfam" id="PF22617">
    <property type="entry name" value="HCS_D2"/>
    <property type="match status" value="1"/>
</dbReference>
<dbReference type="InterPro" id="IPR054691">
    <property type="entry name" value="LeuA/HCS_post-cat"/>
</dbReference>
<keyword evidence="6 11" id="KW-0028">Amino-acid biosynthesis</keyword>
<evidence type="ECO:0000259" key="12">
    <source>
        <dbReference type="PROSITE" id="PS50991"/>
    </source>
</evidence>
<keyword evidence="10 11" id="KW-0100">Branched-chain amino acid biosynthesis</keyword>
<feature type="binding site" evidence="11">
    <location>
        <position position="13"/>
    </location>
    <ligand>
        <name>Mn(2+)</name>
        <dbReference type="ChEBI" id="CHEBI:29035"/>
    </ligand>
</feature>
<evidence type="ECO:0000256" key="2">
    <source>
        <dbReference type="ARBA" id="ARBA00009396"/>
    </source>
</evidence>
<dbReference type="GO" id="GO:0030145">
    <property type="term" value="F:manganese ion binding"/>
    <property type="evidence" value="ECO:0007669"/>
    <property type="project" value="UniProtKB-UniRule"/>
</dbReference>
<dbReference type="InterPro" id="IPR013709">
    <property type="entry name" value="2-isopropylmalate_synth_dimer"/>
</dbReference>
<dbReference type="KEGG" id="ohi:H8790_11310"/>
<dbReference type="EMBL" id="CP060490">
    <property type="protein sequence ID" value="QNL44022.1"/>
    <property type="molecule type" value="Genomic_DNA"/>
</dbReference>
<evidence type="ECO:0000256" key="7">
    <source>
        <dbReference type="ARBA" id="ARBA00022679"/>
    </source>
</evidence>
<comment type="function">
    <text evidence="11">Catalyzes the condensation of the acetyl group of acetyl-CoA with 3-methyl-2-oxobutanoate (2-ketoisovalerate) to form 3-carboxy-3-hydroxy-4-methylpentanoate (2-isopropylmalate).</text>
</comment>
<dbReference type="PROSITE" id="PS00815">
    <property type="entry name" value="AIPM_HOMOCIT_SYNTH_1"/>
    <property type="match status" value="1"/>
</dbReference>
<evidence type="ECO:0000256" key="9">
    <source>
        <dbReference type="ARBA" id="ARBA00023211"/>
    </source>
</evidence>
<dbReference type="Pfam" id="PF08502">
    <property type="entry name" value="LeuA_dimer"/>
    <property type="match status" value="1"/>
</dbReference>
<dbReference type="EC" id="2.3.3.13" evidence="3 11"/>
<feature type="binding site" evidence="11">
    <location>
        <position position="201"/>
    </location>
    <ligand>
        <name>Mn(2+)</name>
        <dbReference type="ChEBI" id="CHEBI:29035"/>
    </ligand>
</feature>
<keyword evidence="14" id="KW-1185">Reference proteome</keyword>
<dbReference type="NCBIfam" id="NF002086">
    <property type="entry name" value="PRK00915.1-3"/>
    <property type="match status" value="1"/>
</dbReference>
<evidence type="ECO:0000256" key="1">
    <source>
        <dbReference type="ARBA" id="ARBA00004689"/>
    </source>
</evidence>
<dbReference type="Pfam" id="PF00682">
    <property type="entry name" value="HMGL-like"/>
    <property type="match status" value="1"/>
</dbReference>
<comment type="pathway">
    <text evidence="1 11">Amino-acid biosynthesis; L-leucine biosynthesis; L-leucine from 3-methyl-2-oxobutanoate: step 1/4.</text>
</comment>
<evidence type="ECO:0000256" key="6">
    <source>
        <dbReference type="ARBA" id="ARBA00022605"/>
    </source>
</evidence>
<dbReference type="InterPro" id="IPR036230">
    <property type="entry name" value="LeuA_allosteric_dom_sf"/>
</dbReference>
<dbReference type="GO" id="GO:0003985">
    <property type="term" value="F:acetyl-CoA C-acetyltransferase activity"/>
    <property type="evidence" value="ECO:0007669"/>
    <property type="project" value="UniProtKB-UniRule"/>
</dbReference>